<dbReference type="EMBL" id="SJPM01000004">
    <property type="protein sequence ID" value="TWT97520.1"/>
    <property type="molecule type" value="Genomic_DNA"/>
</dbReference>
<sequence>MVIENEASLMNSFAMGSLYESQTRVRQEFLDFAEQWQRTKENWQDEPARQFEEQALNTLAPTLTRVSGAMQTFAEEIRRADQALADPDAFTEM</sequence>
<reference evidence="1 2" key="1">
    <citation type="submission" date="2019-02" db="EMBL/GenBank/DDBJ databases">
        <title>Deep-cultivation of Planctomycetes and their phenomic and genomic characterization uncovers novel biology.</title>
        <authorList>
            <person name="Wiegand S."/>
            <person name="Jogler M."/>
            <person name="Boedeker C."/>
            <person name="Pinto D."/>
            <person name="Vollmers J."/>
            <person name="Rivas-Marin E."/>
            <person name="Kohn T."/>
            <person name="Peeters S.H."/>
            <person name="Heuer A."/>
            <person name="Rast P."/>
            <person name="Oberbeckmann S."/>
            <person name="Bunk B."/>
            <person name="Jeske O."/>
            <person name="Meyerdierks A."/>
            <person name="Storesund J.E."/>
            <person name="Kallscheuer N."/>
            <person name="Luecker S."/>
            <person name="Lage O.M."/>
            <person name="Pohl T."/>
            <person name="Merkel B.J."/>
            <person name="Hornburger P."/>
            <person name="Mueller R.-W."/>
            <person name="Bruemmer F."/>
            <person name="Labrenz M."/>
            <person name="Spormann A.M."/>
            <person name="Op Den Camp H."/>
            <person name="Overmann J."/>
            <person name="Amann R."/>
            <person name="Jetten M.S.M."/>
            <person name="Mascher T."/>
            <person name="Medema M.H."/>
            <person name="Devos D.P."/>
            <person name="Kaster A.-K."/>
            <person name="Ovreas L."/>
            <person name="Rohde M."/>
            <person name="Galperin M.Y."/>
            <person name="Jogler C."/>
        </authorList>
    </citation>
    <scope>NUCLEOTIDE SEQUENCE [LARGE SCALE GENOMIC DNA]</scope>
    <source>
        <strain evidence="1 2">Pla100</strain>
    </source>
</reference>
<evidence type="ECO:0000313" key="2">
    <source>
        <dbReference type="Proteomes" id="UP000316213"/>
    </source>
</evidence>
<organism evidence="1 2">
    <name type="scientific">Neorhodopirellula pilleata</name>
    <dbReference type="NCBI Taxonomy" id="2714738"/>
    <lineage>
        <taxon>Bacteria</taxon>
        <taxon>Pseudomonadati</taxon>
        <taxon>Planctomycetota</taxon>
        <taxon>Planctomycetia</taxon>
        <taxon>Pirellulales</taxon>
        <taxon>Pirellulaceae</taxon>
        <taxon>Neorhodopirellula</taxon>
    </lineage>
</organism>
<protein>
    <submittedName>
        <fullName evidence="1">Uncharacterized protein</fullName>
    </submittedName>
</protein>
<keyword evidence="2" id="KW-1185">Reference proteome</keyword>
<dbReference type="AlphaFoldDB" id="A0A5C6ADK3"/>
<comment type="caution">
    <text evidence="1">The sequence shown here is derived from an EMBL/GenBank/DDBJ whole genome shotgun (WGS) entry which is preliminary data.</text>
</comment>
<accession>A0A5C6ADK3</accession>
<proteinExistence type="predicted"/>
<evidence type="ECO:0000313" key="1">
    <source>
        <dbReference type="EMBL" id="TWT97520.1"/>
    </source>
</evidence>
<name>A0A5C6ADK3_9BACT</name>
<gene>
    <name evidence="1" type="ORF">Pla100_26740</name>
</gene>
<dbReference type="Proteomes" id="UP000316213">
    <property type="component" value="Unassembled WGS sequence"/>
</dbReference>